<proteinExistence type="predicted"/>
<reference evidence="1 2" key="1">
    <citation type="submission" date="2020-08" db="EMBL/GenBank/DDBJ databases">
        <title>Whole genome shotgun sequence of Actinoplanes ianthinogenes NBRC 13996.</title>
        <authorList>
            <person name="Komaki H."/>
            <person name="Tamura T."/>
        </authorList>
    </citation>
    <scope>NUCLEOTIDE SEQUENCE [LARGE SCALE GENOMIC DNA]</scope>
    <source>
        <strain evidence="1 2">NBRC 13996</strain>
    </source>
</reference>
<sequence length="139" mass="14756">MGTLALIDCRFEVNSVVLSSYCTGVTLPMEYEALEDTAFGDVARSRIAGLADSTLSAQFNQDFAASATDVTLYTAYATKAPVVVKVRPTSGAISSTNPEYVGSYLPNQHNPFGNQVGELATTQISWPLSNPSGIARNLT</sequence>
<organism evidence="1 2">
    <name type="scientific">Actinoplanes ianthinogenes</name>
    <dbReference type="NCBI Taxonomy" id="122358"/>
    <lineage>
        <taxon>Bacteria</taxon>
        <taxon>Bacillati</taxon>
        <taxon>Actinomycetota</taxon>
        <taxon>Actinomycetes</taxon>
        <taxon>Micromonosporales</taxon>
        <taxon>Micromonosporaceae</taxon>
        <taxon>Actinoplanes</taxon>
    </lineage>
</organism>
<dbReference type="RefSeq" id="WP_189336312.1">
    <property type="nucleotide sequence ID" value="NZ_AP023356.1"/>
</dbReference>
<evidence type="ECO:0000313" key="1">
    <source>
        <dbReference type="EMBL" id="BCJ45315.1"/>
    </source>
</evidence>
<keyword evidence="2" id="KW-1185">Reference proteome</keyword>
<name>A0ABN6CID9_9ACTN</name>
<accession>A0ABN6CID9</accession>
<evidence type="ECO:0000313" key="2">
    <source>
        <dbReference type="Proteomes" id="UP000676967"/>
    </source>
</evidence>
<protein>
    <submittedName>
        <fullName evidence="1">Uncharacterized protein</fullName>
    </submittedName>
</protein>
<gene>
    <name evidence="1" type="ORF">Aiant_59720</name>
</gene>
<dbReference type="EMBL" id="AP023356">
    <property type="protein sequence ID" value="BCJ45315.1"/>
    <property type="molecule type" value="Genomic_DNA"/>
</dbReference>
<dbReference type="Proteomes" id="UP000676967">
    <property type="component" value="Chromosome"/>
</dbReference>